<evidence type="ECO:0000259" key="2">
    <source>
        <dbReference type="Pfam" id="PF21307"/>
    </source>
</evidence>
<dbReference type="Pfam" id="PF14498">
    <property type="entry name" value="Glyco_hyd_65N_2"/>
    <property type="match status" value="1"/>
</dbReference>
<dbReference type="PIRSF" id="PIRSF007663">
    <property type="entry name" value="UCP007663"/>
    <property type="match status" value="1"/>
</dbReference>
<dbReference type="Proteomes" id="UP000316714">
    <property type="component" value="Unassembled WGS sequence"/>
</dbReference>
<comment type="caution">
    <text evidence="4">The sequence shown here is derived from an EMBL/GenBank/DDBJ whole genome shotgun (WGS) entry which is preliminary data.</text>
</comment>
<dbReference type="InterPro" id="IPR013780">
    <property type="entry name" value="Glyco_hydro_b"/>
</dbReference>
<dbReference type="InterPro" id="IPR016518">
    <property type="entry name" value="Alpha-L-fucosidase"/>
</dbReference>
<dbReference type="Gene3D" id="1.50.10.10">
    <property type="match status" value="1"/>
</dbReference>
<feature type="domain" description="Glycosyl hydrolase family 95 N-terminal" evidence="1">
    <location>
        <begin position="45"/>
        <end position="286"/>
    </location>
</feature>
<dbReference type="EMBL" id="SIHJ01000001">
    <property type="protein sequence ID" value="TWT35437.1"/>
    <property type="molecule type" value="Genomic_DNA"/>
</dbReference>
<gene>
    <name evidence="4" type="ORF">KOR34_03280</name>
</gene>
<protein>
    <submittedName>
        <fullName evidence="4">Uncharacterized protein</fullName>
    </submittedName>
</protein>
<accession>A0A5C5VBT7</accession>
<dbReference type="InterPro" id="IPR049053">
    <property type="entry name" value="AFCA-like_C"/>
</dbReference>
<sequence>MRQICLACLFVLTPSSPGTLLAAEDRLVLKYDAPGIDDLLAESDSAASRLGYMQTALPLGNGRLGAMFSGGINQEHLLINEITLWMNAKRGLGDVAQSGTRPGAFRNLDTVRAAYREGKYGRGPDSMEALSTKHLSSVEPLGNYAPFADLLISSDHDPAAVRRYRRSLDARTGVGRVSYRIGDAEFEREYFCSHPADVVAVRYTAKGAKLNLRIAVTTQHRVTRLDSSNTRITLVAECPMAKDDVAFMQAVYVDATDGKATPLSDGSLAVAEATAITIFLAGYSDYLPIYPTFKGRDFAADCEQTLSAAVAQGYDALRTAHTADVSALMDRCRLTLDHQPSGLTTDRLLAAGGGIELEELYFNYARYLQVCCSRDAPAPSNLQGIWNADLSPAWNCDYHTDINVQMNYWMVNPANLPGSFRPFVEWAKVLAESGRHTARETFGVSKGWCMGVNGNVYGFTAQNPHGRRHQQAAHWIAQNLFEHYAYSQDQAYLAEVYPILKGAAEFFIEFLAPWKDGSLVVYPTWSPENAYLVGQHGRLNKQAYGASWDQQLLLNLFIDCIEASTVLDRDQEFRETLRGLIPKLCPQKTGKHGQLQEWPEDWDDPKDKHRHISHLIALHPGRDISPLTTEELAEAALVTMSHRGDRSTGWSSGWKTCFWARLHNGAKAHQLYRFLTAQRAYPNLFDYHPPFQIDGNFGGAAGVCEMLLQSHLRSINSSSPDIRRAAFVAYAQDAANPSHFLPIAPDDALARAPYILHLLPALPPAWTGGKVTGLRARGGFEVDLEWGQGELTHATIRSLNGGAFRIFYEGTLSEVIAVEQGESFVWPLSN</sequence>
<dbReference type="InterPro" id="IPR012341">
    <property type="entry name" value="6hp_glycosidase-like_sf"/>
</dbReference>
<proteinExistence type="predicted"/>
<evidence type="ECO:0000259" key="1">
    <source>
        <dbReference type="Pfam" id="PF14498"/>
    </source>
</evidence>
<dbReference type="Pfam" id="PF22124">
    <property type="entry name" value="Glyco_hydro_95_cat"/>
    <property type="match status" value="1"/>
</dbReference>
<dbReference type="InterPro" id="IPR027414">
    <property type="entry name" value="GH95_N_dom"/>
</dbReference>
<organism evidence="4 5">
    <name type="scientific">Posidoniimonas corsicana</name>
    <dbReference type="NCBI Taxonomy" id="1938618"/>
    <lineage>
        <taxon>Bacteria</taxon>
        <taxon>Pseudomonadati</taxon>
        <taxon>Planctomycetota</taxon>
        <taxon>Planctomycetia</taxon>
        <taxon>Pirellulales</taxon>
        <taxon>Lacipirellulaceae</taxon>
        <taxon>Posidoniimonas</taxon>
    </lineage>
</organism>
<dbReference type="GO" id="GO:0005975">
    <property type="term" value="P:carbohydrate metabolic process"/>
    <property type="evidence" value="ECO:0007669"/>
    <property type="project" value="InterPro"/>
</dbReference>
<dbReference type="SUPFAM" id="SSF48208">
    <property type="entry name" value="Six-hairpin glycosidases"/>
    <property type="match status" value="1"/>
</dbReference>
<dbReference type="PANTHER" id="PTHR31084">
    <property type="entry name" value="ALPHA-L-FUCOSIDASE 2"/>
    <property type="match status" value="1"/>
</dbReference>
<keyword evidence="5" id="KW-1185">Reference proteome</keyword>
<dbReference type="AlphaFoldDB" id="A0A5C5VBT7"/>
<dbReference type="Gene3D" id="2.60.40.1180">
    <property type="entry name" value="Golgi alpha-mannosidase II"/>
    <property type="match status" value="1"/>
</dbReference>
<dbReference type="InterPro" id="IPR054363">
    <property type="entry name" value="GH95_cat"/>
</dbReference>
<feature type="domain" description="Alpha fucosidase A-like C-terminal" evidence="2">
    <location>
        <begin position="755"/>
        <end position="812"/>
    </location>
</feature>
<reference evidence="4 5" key="1">
    <citation type="submission" date="2019-02" db="EMBL/GenBank/DDBJ databases">
        <title>Deep-cultivation of Planctomycetes and their phenomic and genomic characterization uncovers novel biology.</title>
        <authorList>
            <person name="Wiegand S."/>
            <person name="Jogler M."/>
            <person name="Boedeker C."/>
            <person name="Pinto D."/>
            <person name="Vollmers J."/>
            <person name="Rivas-Marin E."/>
            <person name="Kohn T."/>
            <person name="Peeters S.H."/>
            <person name="Heuer A."/>
            <person name="Rast P."/>
            <person name="Oberbeckmann S."/>
            <person name="Bunk B."/>
            <person name="Jeske O."/>
            <person name="Meyerdierks A."/>
            <person name="Storesund J.E."/>
            <person name="Kallscheuer N."/>
            <person name="Luecker S."/>
            <person name="Lage O.M."/>
            <person name="Pohl T."/>
            <person name="Merkel B.J."/>
            <person name="Hornburger P."/>
            <person name="Mueller R.-W."/>
            <person name="Bruemmer F."/>
            <person name="Labrenz M."/>
            <person name="Spormann A.M."/>
            <person name="Op Den Camp H."/>
            <person name="Overmann J."/>
            <person name="Amann R."/>
            <person name="Jetten M.S.M."/>
            <person name="Mascher T."/>
            <person name="Medema M.H."/>
            <person name="Devos D.P."/>
            <person name="Kaster A.-K."/>
            <person name="Ovreas L."/>
            <person name="Rohde M."/>
            <person name="Galperin M.Y."/>
            <person name="Jogler C."/>
        </authorList>
    </citation>
    <scope>NUCLEOTIDE SEQUENCE [LARGE SCALE GENOMIC DNA]</scope>
    <source>
        <strain evidence="4 5">KOR34</strain>
    </source>
</reference>
<name>A0A5C5VBT7_9BACT</name>
<dbReference type="InterPro" id="IPR008928">
    <property type="entry name" value="6-hairpin_glycosidase_sf"/>
</dbReference>
<dbReference type="Pfam" id="PF21307">
    <property type="entry name" value="Glyco_hydro_95_C"/>
    <property type="match status" value="1"/>
</dbReference>
<evidence type="ECO:0000259" key="3">
    <source>
        <dbReference type="Pfam" id="PF22124"/>
    </source>
</evidence>
<dbReference type="PANTHER" id="PTHR31084:SF0">
    <property type="entry name" value="ALPHA-L-FUCOSIDASE 2"/>
    <property type="match status" value="1"/>
</dbReference>
<dbReference type="GO" id="GO:0004560">
    <property type="term" value="F:alpha-L-fucosidase activity"/>
    <property type="evidence" value="ECO:0007669"/>
    <property type="project" value="InterPro"/>
</dbReference>
<feature type="domain" description="Glycosyl hydrolase family 95 catalytic" evidence="3">
    <location>
        <begin position="313"/>
        <end position="707"/>
    </location>
</feature>
<evidence type="ECO:0000313" key="5">
    <source>
        <dbReference type="Proteomes" id="UP000316714"/>
    </source>
</evidence>
<evidence type="ECO:0000313" key="4">
    <source>
        <dbReference type="EMBL" id="TWT35437.1"/>
    </source>
</evidence>